<feature type="region of interest" description="Disordered" evidence="1">
    <location>
        <begin position="166"/>
        <end position="232"/>
    </location>
</feature>
<evidence type="ECO:0000313" key="4">
    <source>
        <dbReference type="EMBL" id="KFG35870.1"/>
    </source>
</evidence>
<dbReference type="VEuPathDB" id="ToxoDB:TGDOM2_214190"/>
<feature type="domain" description="SRS" evidence="3">
    <location>
        <begin position="245"/>
        <end position="348"/>
    </location>
</feature>
<gene>
    <name evidence="4" type="ORF">TGDOM2_214190</name>
</gene>
<evidence type="ECO:0000256" key="1">
    <source>
        <dbReference type="SAM" id="MobiDB-lite"/>
    </source>
</evidence>
<keyword evidence="2" id="KW-0732">Signal</keyword>
<proteinExistence type="predicted"/>
<evidence type="ECO:0000259" key="3">
    <source>
        <dbReference type="Pfam" id="PF04092"/>
    </source>
</evidence>
<evidence type="ECO:0000256" key="2">
    <source>
        <dbReference type="SAM" id="SignalP"/>
    </source>
</evidence>
<comment type="caution">
    <text evidence="4">The sequence shown here is derived from an EMBL/GenBank/DDBJ whole genome shotgun (WGS) entry which is preliminary data.</text>
</comment>
<feature type="signal peptide" evidence="2">
    <location>
        <begin position="1"/>
        <end position="26"/>
    </location>
</feature>
<dbReference type="AlphaFoldDB" id="A0A086JUQ2"/>
<dbReference type="Proteomes" id="UP000028837">
    <property type="component" value="Unassembled WGS sequence"/>
</dbReference>
<name>A0A086JUQ2_TOXGO</name>
<feature type="compositionally biased region" description="Basic and acidic residues" evidence="1">
    <location>
        <begin position="214"/>
        <end position="232"/>
    </location>
</feature>
<reference evidence="4 5" key="1">
    <citation type="submission" date="2014-02" db="EMBL/GenBank/DDBJ databases">
        <authorList>
            <person name="Sibley D."/>
            <person name="Venepally P."/>
            <person name="Karamycheva S."/>
            <person name="Hadjithomas M."/>
            <person name="Khan A."/>
            <person name="Brunk B."/>
            <person name="Roos D."/>
            <person name="Caler E."/>
            <person name="Lorenzi H."/>
        </authorList>
    </citation>
    <scope>NUCLEOTIDE SEQUENCE [LARGE SCALE GENOMIC DNA]</scope>
    <source>
        <strain evidence="4 5">GAB2-2007-GAL-DOM2</strain>
    </source>
</reference>
<feature type="compositionally biased region" description="Polar residues" evidence="1">
    <location>
        <begin position="170"/>
        <end position="181"/>
    </location>
</feature>
<dbReference type="Pfam" id="PF04092">
    <property type="entry name" value="SAG"/>
    <property type="match status" value="1"/>
</dbReference>
<dbReference type="InterPro" id="IPR007226">
    <property type="entry name" value="SRS_dom"/>
</dbReference>
<feature type="chain" id="PRO_5001808681" evidence="2">
    <location>
        <begin position="27"/>
        <end position="376"/>
    </location>
</feature>
<evidence type="ECO:0000313" key="5">
    <source>
        <dbReference type="Proteomes" id="UP000028837"/>
    </source>
</evidence>
<organism evidence="4 5">
    <name type="scientific">Toxoplasma gondii GAB2-2007-GAL-DOM2</name>
    <dbReference type="NCBI Taxonomy" id="1130820"/>
    <lineage>
        <taxon>Eukaryota</taxon>
        <taxon>Sar</taxon>
        <taxon>Alveolata</taxon>
        <taxon>Apicomplexa</taxon>
        <taxon>Conoidasida</taxon>
        <taxon>Coccidia</taxon>
        <taxon>Eucoccidiorida</taxon>
        <taxon>Eimeriorina</taxon>
        <taxon>Sarcocystidae</taxon>
        <taxon>Toxoplasma</taxon>
    </lineage>
</organism>
<dbReference type="OrthoDB" id="330266at2759"/>
<accession>A0A086JUQ2</accession>
<dbReference type="Gene3D" id="2.60.40.1320">
    <property type="entry name" value="SRS domain"/>
    <property type="match status" value="2"/>
</dbReference>
<dbReference type="EMBL" id="AHZU02001142">
    <property type="protein sequence ID" value="KFG35870.1"/>
    <property type="molecule type" value="Genomic_DNA"/>
</dbReference>
<protein>
    <submittedName>
        <fullName evidence="4">SAG-related sequence SRS46</fullName>
    </submittedName>
</protein>
<feature type="compositionally biased region" description="Acidic residues" evidence="1">
    <location>
        <begin position="185"/>
        <end position="199"/>
    </location>
</feature>
<dbReference type="GO" id="GO:0016020">
    <property type="term" value="C:membrane"/>
    <property type="evidence" value="ECO:0007669"/>
    <property type="project" value="InterPro"/>
</dbReference>
<sequence length="376" mass="38585">MRVSSSVSFLATAGSTLLLSGLFAEAADVPTVCNSPAKPVELVSETNAPLRLRCGKNFPELVPLDGRAFAVDADGSCGATLVDADLVQVALRPLPASEPANDPKGYLVSFTKNAVEKDTKICFRCAPSTEPSPKPPAAGSAASQDSCVIFVTLKTAHGAFAAAPVEPGSSAINADPTGTSAQKEETEELGSADASEEPEATNSPAAGVSAPGVEVRRPKDGEDATPMEAKETVPRVSVAPICSEKQHKVTVAPKEQTTFGCGPSMALEPADRTTVFLAGNDEQCGGEPVVLSTALPGSQLTAENISGQEIFTFTAGALPADESRHFCYLCSSTEASETKAQCRMLVTVTSAASSFAVSLAKLGAATIFATVLSLAF</sequence>
<dbReference type="InterPro" id="IPR036755">
    <property type="entry name" value="SRS_dom_sf"/>
</dbReference>